<dbReference type="Proteomes" id="UP001524587">
    <property type="component" value="Unassembled WGS sequence"/>
</dbReference>
<accession>A0ABT1WAI7</accession>
<comment type="caution">
    <text evidence="2">The sequence shown here is derived from an EMBL/GenBank/DDBJ whole genome shotgun (WGS) entry which is preliminary data.</text>
</comment>
<dbReference type="Pfam" id="PF24703">
    <property type="entry name" value="DUF7666"/>
    <property type="match status" value="1"/>
</dbReference>
<dbReference type="InterPro" id="IPR056083">
    <property type="entry name" value="DUF7666"/>
</dbReference>
<reference evidence="2 3" key="1">
    <citation type="submission" date="2022-06" db="EMBL/GenBank/DDBJ databases">
        <title>Endosaccharibacter gen. nov., sp. nov., endophytic bacteria isolated from sugarcane.</title>
        <authorList>
            <person name="Pitiwittayakul N."/>
            <person name="Yukphan P."/>
            <person name="Charoenyingcharoen P."/>
            <person name="Tanasupawat S."/>
        </authorList>
    </citation>
    <scope>NUCLEOTIDE SEQUENCE [LARGE SCALE GENOMIC DNA]</scope>
    <source>
        <strain evidence="2 3">KSS8</strain>
    </source>
</reference>
<feature type="domain" description="DUF7666" evidence="1">
    <location>
        <begin position="20"/>
        <end position="112"/>
    </location>
</feature>
<gene>
    <name evidence="2" type="ORF">NFI95_15735</name>
</gene>
<feature type="non-terminal residue" evidence="2">
    <location>
        <position position="133"/>
    </location>
</feature>
<evidence type="ECO:0000313" key="2">
    <source>
        <dbReference type="EMBL" id="MCQ8279896.1"/>
    </source>
</evidence>
<protein>
    <recommendedName>
        <fullName evidence="1">DUF7666 domain-containing protein</fullName>
    </recommendedName>
</protein>
<organism evidence="2 3">
    <name type="scientific">Endosaccharibacter trunci</name>
    <dbReference type="NCBI Taxonomy" id="2812733"/>
    <lineage>
        <taxon>Bacteria</taxon>
        <taxon>Pseudomonadati</taxon>
        <taxon>Pseudomonadota</taxon>
        <taxon>Alphaproteobacteria</taxon>
        <taxon>Acetobacterales</taxon>
        <taxon>Acetobacteraceae</taxon>
        <taxon>Endosaccharibacter</taxon>
    </lineage>
</organism>
<dbReference type="EMBL" id="JAMSKV010000017">
    <property type="protein sequence ID" value="MCQ8279896.1"/>
    <property type="molecule type" value="Genomic_DNA"/>
</dbReference>
<proteinExistence type="predicted"/>
<sequence>MPRKKTSPPQQTAAPGEVVHSVKGFNRDWTCRDFQFAPGQTYEHVGNVEACNSGFHAIEGNPLEVFDYYSPGLSRYAAVEQSGALSRHSSDSKLASAKITIGVELHIHDLVQRAVKWVVDRCTSSESTHSDGD</sequence>
<evidence type="ECO:0000313" key="3">
    <source>
        <dbReference type="Proteomes" id="UP001524587"/>
    </source>
</evidence>
<evidence type="ECO:0000259" key="1">
    <source>
        <dbReference type="Pfam" id="PF24703"/>
    </source>
</evidence>
<keyword evidence="3" id="KW-1185">Reference proteome</keyword>
<dbReference type="RefSeq" id="WP_422865385.1">
    <property type="nucleotide sequence ID" value="NZ_JAMSKV010000017.1"/>
</dbReference>
<name>A0ABT1WAI7_9PROT</name>